<dbReference type="Gene3D" id="3.40.50.2300">
    <property type="match status" value="2"/>
</dbReference>
<reference evidence="6 7" key="1">
    <citation type="submission" date="2012-04" db="EMBL/GenBank/DDBJ databases">
        <title>The Genome Sequence of Bacillus cereus BAG5X1-1.</title>
        <authorList>
            <consortium name="The Broad Institute Genome Sequencing Platform"/>
            <consortium name="The Broad Institute Genome Sequencing Center for Infectious Disease"/>
            <person name="Feldgarden M."/>
            <person name="Van der Auwera G.A."/>
            <person name="Mahillon J."/>
            <person name="Duprez V."/>
            <person name="Timmery S."/>
            <person name="Mattelet C."/>
            <person name="Dierick K."/>
            <person name="Sun M."/>
            <person name="Yu Z."/>
            <person name="Zhu L."/>
            <person name="Hu X."/>
            <person name="Shank E.B."/>
            <person name="Swiecicka I."/>
            <person name="Hansen B.M."/>
            <person name="Andrup L."/>
            <person name="Young S.K."/>
            <person name="Zeng Q."/>
            <person name="Gargeya S."/>
            <person name="Fitzgerald M."/>
            <person name="Haas B."/>
            <person name="Abouelleil A."/>
            <person name="Alvarado L."/>
            <person name="Arachchi H.M."/>
            <person name="Berlin A."/>
            <person name="Chapman S.B."/>
            <person name="Goldberg J."/>
            <person name="Griggs A."/>
            <person name="Gujja S."/>
            <person name="Hansen M."/>
            <person name="Howarth C."/>
            <person name="Imamovic A."/>
            <person name="Larimer J."/>
            <person name="McCowen C."/>
            <person name="Montmayeur A."/>
            <person name="Murphy C."/>
            <person name="Neiman D."/>
            <person name="Pearson M."/>
            <person name="Priest M."/>
            <person name="Roberts A."/>
            <person name="Saif S."/>
            <person name="Shea T."/>
            <person name="Sisk P."/>
            <person name="Sykes S."/>
            <person name="Wortman J."/>
            <person name="Nusbaum C."/>
            <person name="Birren B."/>
        </authorList>
    </citation>
    <scope>NUCLEOTIDE SEQUENCE [LARGE SCALE GENOMIC DNA]</scope>
    <source>
        <strain evidence="6 7">BAG5X1-1</strain>
    </source>
</reference>
<evidence type="ECO:0008006" key="8">
    <source>
        <dbReference type="Google" id="ProtNLM"/>
    </source>
</evidence>
<dbReference type="SUPFAM" id="SSF47413">
    <property type="entry name" value="lambda repressor-like DNA-binding domains"/>
    <property type="match status" value="1"/>
</dbReference>
<dbReference type="InterPro" id="IPR000843">
    <property type="entry name" value="HTH_LacI"/>
</dbReference>
<keyword evidence="1" id="KW-0805">Transcription regulation</keyword>
<dbReference type="Pfam" id="PF00356">
    <property type="entry name" value="LacI"/>
    <property type="match status" value="1"/>
</dbReference>
<protein>
    <recommendedName>
        <fullName evidence="8">HTH lacI-type domain-containing protein</fullName>
    </recommendedName>
</protein>
<organism evidence="6 7">
    <name type="scientific">Bacillus cereus BAG5X1-1</name>
    <dbReference type="NCBI Taxonomy" id="1053189"/>
    <lineage>
        <taxon>Bacteria</taxon>
        <taxon>Bacillati</taxon>
        <taxon>Bacillota</taxon>
        <taxon>Bacilli</taxon>
        <taxon>Bacillales</taxon>
        <taxon>Bacillaceae</taxon>
        <taxon>Bacillus</taxon>
        <taxon>Bacillus cereus group</taxon>
    </lineage>
</organism>
<dbReference type="RefSeq" id="WP_002106987.1">
    <property type="nucleotide sequence ID" value="NZ_JH791997.1"/>
</dbReference>
<dbReference type="GO" id="GO:0003700">
    <property type="term" value="F:DNA-binding transcription factor activity"/>
    <property type="evidence" value="ECO:0007669"/>
    <property type="project" value="TreeGrafter"/>
</dbReference>
<dbReference type="AlphaFoldDB" id="J8AG39"/>
<dbReference type="PROSITE" id="PS00356">
    <property type="entry name" value="HTH_LACI_1"/>
    <property type="match status" value="1"/>
</dbReference>
<sequence>MKKITIKEVAEEAGVSKTTISRYLNNNYGNMSKATKEKISEVIKTLNYRPSKQAQALKSKRSYLIGIVVADISNLYSSLLLKGIGSVLEKSGYQMIIMDAANSVTQEKELLEKLLDQSVEGIILQPSSRQSTNYEFITEHNIPLLLVDRQTEPQIWTSVLTNNVAATKEVLEKILAKGYEEVVVVSEPIKEVSTRELRYQTVAESVQKAGKICTLIELKDERSLPEKIQPILENPKKSLLFASNGRMLMDLLTYLIEKKITIPEQIGITGFDDWNLTSLVGPGITSIEQPSRKIGEVAAKQLLEQLHVEKEVQEIIVPSVIQWRQSI</sequence>
<keyword evidence="2" id="KW-0238">DNA-binding</keyword>
<dbReference type="InterPro" id="IPR046335">
    <property type="entry name" value="LacI/GalR-like_sensor"/>
</dbReference>
<dbReference type="GO" id="GO:0000976">
    <property type="term" value="F:transcription cis-regulatory region binding"/>
    <property type="evidence" value="ECO:0007669"/>
    <property type="project" value="TreeGrafter"/>
</dbReference>
<dbReference type="InterPro" id="IPR010982">
    <property type="entry name" value="Lambda_DNA-bd_dom_sf"/>
</dbReference>
<accession>J8AG39</accession>
<dbReference type="Gene3D" id="1.10.260.40">
    <property type="entry name" value="lambda repressor-like DNA-binding domains"/>
    <property type="match status" value="1"/>
</dbReference>
<dbReference type="Pfam" id="PF13377">
    <property type="entry name" value="Peripla_BP_3"/>
    <property type="match status" value="1"/>
</dbReference>
<evidence type="ECO:0000313" key="7">
    <source>
        <dbReference type="Proteomes" id="UP000006600"/>
    </source>
</evidence>
<dbReference type="CDD" id="cd06283">
    <property type="entry name" value="PBP1_RegR_EndR_KdgR-like"/>
    <property type="match status" value="1"/>
</dbReference>
<dbReference type="HOGENOM" id="CLU_037628_6_0_9"/>
<feature type="domain" description="HTH cro/C1-type" evidence="5">
    <location>
        <begin position="2"/>
        <end position="49"/>
    </location>
</feature>
<dbReference type="SUPFAM" id="SSF53822">
    <property type="entry name" value="Periplasmic binding protein-like I"/>
    <property type="match status" value="1"/>
</dbReference>
<evidence type="ECO:0000259" key="5">
    <source>
        <dbReference type="PROSITE" id="PS50943"/>
    </source>
</evidence>
<evidence type="ECO:0000256" key="2">
    <source>
        <dbReference type="ARBA" id="ARBA00023125"/>
    </source>
</evidence>
<dbReference type="PANTHER" id="PTHR30146">
    <property type="entry name" value="LACI-RELATED TRANSCRIPTIONAL REPRESSOR"/>
    <property type="match status" value="1"/>
</dbReference>
<dbReference type="CDD" id="cd01392">
    <property type="entry name" value="HTH_LacI"/>
    <property type="match status" value="1"/>
</dbReference>
<dbReference type="SMART" id="SM00354">
    <property type="entry name" value="HTH_LACI"/>
    <property type="match status" value="1"/>
</dbReference>
<dbReference type="PANTHER" id="PTHR30146:SF109">
    <property type="entry name" value="HTH-TYPE TRANSCRIPTIONAL REGULATOR GALS"/>
    <property type="match status" value="1"/>
</dbReference>
<proteinExistence type="predicted"/>
<dbReference type="Proteomes" id="UP000006600">
    <property type="component" value="Unassembled WGS sequence"/>
</dbReference>
<feature type="domain" description="HTH lacI-type" evidence="4">
    <location>
        <begin position="4"/>
        <end position="59"/>
    </location>
</feature>
<gene>
    <name evidence="6" type="ORF">IEE_05148</name>
</gene>
<keyword evidence="3" id="KW-0804">Transcription</keyword>
<dbReference type="PRINTS" id="PR00036">
    <property type="entry name" value="HTHLACI"/>
</dbReference>
<dbReference type="InterPro" id="IPR001387">
    <property type="entry name" value="Cro/C1-type_HTH"/>
</dbReference>
<dbReference type="InterPro" id="IPR028082">
    <property type="entry name" value="Peripla_BP_I"/>
</dbReference>
<dbReference type="PROSITE" id="PS50943">
    <property type="entry name" value="HTH_CROC1"/>
    <property type="match status" value="1"/>
</dbReference>
<name>J8AG39_BACCE</name>
<evidence type="ECO:0000256" key="3">
    <source>
        <dbReference type="ARBA" id="ARBA00023163"/>
    </source>
</evidence>
<evidence type="ECO:0000313" key="6">
    <source>
        <dbReference type="EMBL" id="EJQ37589.1"/>
    </source>
</evidence>
<dbReference type="PATRIC" id="fig|1053189.3.peg.5253"/>
<comment type="caution">
    <text evidence="6">The sequence shown here is derived from an EMBL/GenBank/DDBJ whole genome shotgun (WGS) entry which is preliminary data.</text>
</comment>
<dbReference type="PROSITE" id="PS50932">
    <property type="entry name" value="HTH_LACI_2"/>
    <property type="match status" value="1"/>
</dbReference>
<evidence type="ECO:0000259" key="4">
    <source>
        <dbReference type="PROSITE" id="PS50932"/>
    </source>
</evidence>
<evidence type="ECO:0000256" key="1">
    <source>
        <dbReference type="ARBA" id="ARBA00023015"/>
    </source>
</evidence>
<dbReference type="EMBL" id="AHDJ01000061">
    <property type="protein sequence ID" value="EJQ37589.1"/>
    <property type="molecule type" value="Genomic_DNA"/>
</dbReference>